<dbReference type="SMART" id="SM00903">
    <property type="entry name" value="Flavin_Reduct"/>
    <property type="match status" value="1"/>
</dbReference>
<evidence type="ECO:0000256" key="3">
    <source>
        <dbReference type="ARBA" id="ARBA00022643"/>
    </source>
</evidence>
<keyword evidence="3" id="KW-0288">FMN</keyword>
<dbReference type="Gene3D" id="2.30.110.10">
    <property type="entry name" value="Electron Transport, Fmn-binding Protein, Chain A"/>
    <property type="match status" value="1"/>
</dbReference>
<accession>A0ABV1WRE7</accession>
<comment type="cofactor">
    <cofactor evidence="1">
        <name>FMN</name>
        <dbReference type="ChEBI" id="CHEBI:58210"/>
    </cofactor>
</comment>
<dbReference type="PANTHER" id="PTHR33798:SF5">
    <property type="entry name" value="FLAVIN REDUCTASE LIKE DOMAIN-CONTAINING PROTEIN"/>
    <property type="match status" value="1"/>
</dbReference>
<evidence type="ECO:0000256" key="1">
    <source>
        <dbReference type="ARBA" id="ARBA00001917"/>
    </source>
</evidence>
<name>A0ABV1WRE7_9ACTN</name>
<keyword evidence="7" id="KW-1185">Reference proteome</keyword>
<proteinExistence type="inferred from homology"/>
<dbReference type="InterPro" id="IPR002563">
    <property type="entry name" value="Flavin_Rdtase-like_dom"/>
</dbReference>
<feature type="domain" description="Flavin reductase like" evidence="5">
    <location>
        <begin position="21"/>
        <end position="172"/>
    </location>
</feature>
<dbReference type="EC" id="1.5.1.-" evidence="6"/>
<comment type="caution">
    <text evidence="6">The sequence shown here is derived from an EMBL/GenBank/DDBJ whole genome shotgun (WGS) entry which is preliminary data.</text>
</comment>
<dbReference type="RefSeq" id="WP_350778598.1">
    <property type="nucleotide sequence ID" value="NZ_JBEPEK010000040.1"/>
</dbReference>
<evidence type="ECO:0000256" key="2">
    <source>
        <dbReference type="ARBA" id="ARBA00022630"/>
    </source>
</evidence>
<reference evidence="6 7" key="1">
    <citation type="submission" date="2024-06" db="EMBL/GenBank/DDBJ databases">
        <title>The Natural Products Discovery Center: Release of the First 8490 Sequenced Strains for Exploring Actinobacteria Biosynthetic Diversity.</title>
        <authorList>
            <person name="Kalkreuter E."/>
            <person name="Kautsar S.A."/>
            <person name="Yang D."/>
            <person name="Bader C.D."/>
            <person name="Teijaro C.N."/>
            <person name="Fluegel L."/>
            <person name="Davis C.M."/>
            <person name="Simpson J.R."/>
            <person name="Lauterbach L."/>
            <person name="Steele A.D."/>
            <person name="Gui C."/>
            <person name="Meng S."/>
            <person name="Li G."/>
            <person name="Viehrig K."/>
            <person name="Ye F."/>
            <person name="Su P."/>
            <person name="Kiefer A.F."/>
            <person name="Nichols A."/>
            <person name="Cepeda A.J."/>
            <person name="Yan W."/>
            <person name="Fan B."/>
            <person name="Jiang Y."/>
            <person name="Adhikari A."/>
            <person name="Zheng C.-J."/>
            <person name="Schuster L."/>
            <person name="Cowan T.M."/>
            <person name="Smanski M.J."/>
            <person name="Chevrette M.G."/>
            <person name="De Carvalho L.P.S."/>
            <person name="Shen B."/>
        </authorList>
    </citation>
    <scope>NUCLEOTIDE SEQUENCE [LARGE SCALE GENOMIC DNA]</scope>
    <source>
        <strain evidence="6 7">NPDC000234</strain>
    </source>
</reference>
<dbReference type="InterPro" id="IPR012349">
    <property type="entry name" value="Split_barrel_FMN-bd"/>
</dbReference>
<dbReference type="SUPFAM" id="SSF50475">
    <property type="entry name" value="FMN-binding split barrel"/>
    <property type="match status" value="1"/>
</dbReference>
<gene>
    <name evidence="6" type="ORF">ABT404_08035</name>
</gene>
<dbReference type="PANTHER" id="PTHR33798">
    <property type="entry name" value="FLAVOPROTEIN OXYGENASE"/>
    <property type="match status" value="1"/>
</dbReference>
<keyword evidence="2" id="KW-0285">Flavoprotein</keyword>
<dbReference type="Proteomes" id="UP001474181">
    <property type="component" value="Unassembled WGS sequence"/>
</dbReference>
<evidence type="ECO:0000313" key="7">
    <source>
        <dbReference type="Proteomes" id="UP001474181"/>
    </source>
</evidence>
<dbReference type="EMBL" id="JBEPEK010000040">
    <property type="protein sequence ID" value="MER7179420.1"/>
    <property type="molecule type" value="Genomic_DNA"/>
</dbReference>
<evidence type="ECO:0000259" key="5">
    <source>
        <dbReference type="SMART" id="SM00903"/>
    </source>
</evidence>
<evidence type="ECO:0000256" key="4">
    <source>
        <dbReference type="ARBA" id="ARBA00038054"/>
    </source>
</evidence>
<organism evidence="6 7">
    <name type="scientific">Streptomyces hyaluromycini</name>
    <dbReference type="NCBI Taxonomy" id="1377993"/>
    <lineage>
        <taxon>Bacteria</taxon>
        <taxon>Bacillati</taxon>
        <taxon>Actinomycetota</taxon>
        <taxon>Actinomycetes</taxon>
        <taxon>Kitasatosporales</taxon>
        <taxon>Streptomycetaceae</taxon>
        <taxon>Streptomyces</taxon>
    </lineage>
</organism>
<evidence type="ECO:0000313" key="6">
    <source>
        <dbReference type="EMBL" id="MER7179420.1"/>
    </source>
</evidence>
<dbReference type="GO" id="GO:0016491">
    <property type="term" value="F:oxidoreductase activity"/>
    <property type="evidence" value="ECO:0007669"/>
    <property type="project" value="UniProtKB-KW"/>
</dbReference>
<protein>
    <submittedName>
        <fullName evidence="6">Flavin reductase family protein</fullName>
        <ecNumber evidence="6">1.5.1.-</ecNumber>
    </submittedName>
</protein>
<dbReference type="Pfam" id="PF01613">
    <property type="entry name" value="Flavin_Reduct"/>
    <property type="match status" value="1"/>
</dbReference>
<comment type="similarity">
    <text evidence="4">Belongs to the flavoredoxin family.</text>
</comment>
<sequence length="197" mass="20967">MTVSVNPADMTVEARRTMLLASIVPRPIAWTSTTSTDGTRNLAPFSYCTVVSTTPPMLSLTLERKDGGEEKDTLRNLRATGDFVVNILSGSLTDAMVATSGEYPQDVDEFAVAGVTPLAADVVRADRVAEAPISLECRLVHILQPGSDTVVIGRVERCHFDDTVIDGEGNIDPGALQPVGRLGRAFAVIDGLLSIRA</sequence>
<keyword evidence="6" id="KW-0560">Oxidoreductase</keyword>